<evidence type="ECO:0000256" key="1">
    <source>
        <dbReference type="SAM" id="Phobius"/>
    </source>
</evidence>
<evidence type="ECO:0000313" key="2">
    <source>
        <dbReference type="EMBL" id="AEP14338.1"/>
    </source>
</evidence>
<dbReference type="EMBL" id="JN119830">
    <property type="protein sequence ID" value="AEP14338.1"/>
    <property type="molecule type" value="Genomic_DNA"/>
</dbReference>
<geneLocation type="plasmid" evidence="2">
    <name>pY0017</name>
</geneLocation>
<reference evidence="2" key="1">
    <citation type="journal article" date="2011" name="Appl. Environ. Microbiol.">
        <title>Two Large, Related, Cryptic Plasmids from Geographically Distinct Isolates of Sulfobacillus thermotolerans.</title>
        <authorList>
            <person name="Deane S.M."/>
            <person name="Rawlings D.E."/>
        </authorList>
    </citation>
    <scope>NUCLEOTIDE SEQUENCE</scope>
    <source>
        <strain evidence="2">Y0017</strain>
        <plasmid evidence="2">pY0017</plasmid>
    </source>
</reference>
<feature type="transmembrane region" description="Helical" evidence="1">
    <location>
        <begin position="263"/>
        <end position="281"/>
    </location>
</feature>
<feature type="transmembrane region" description="Helical" evidence="1">
    <location>
        <begin position="69"/>
        <end position="102"/>
    </location>
</feature>
<accession>G5CJ61</accession>
<keyword evidence="1" id="KW-0472">Membrane</keyword>
<keyword evidence="1" id="KW-1133">Transmembrane helix</keyword>
<dbReference type="AlphaFoldDB" id="G5CJ61"/>
<feature type="transmembrane region" description="Helical" evidence="1">
    <location>
        <begin position="232"/>
        <end position="251"/>
    </location>
</feature>
<feature type="transmembrane region" description="Helical" evidence="1">
    <location>
        <begin position="7"/>
        <end position="26"/>
    </location>
</feature>
<dbReference type="PROSITE" id="PS51257">
    <property type="entry name" value="PROKAR_LIPOPROTEIN"/>
    <property type="match status" value="1"/>
</dbReference>
<gene>
    <name evidence="2" type="primary">orfY23</name>
</gene>
<sequence>MWRIDVAGGLLAVVSGCVGWGVWLLLSHPQAALLAPGGPRPARPPRYGIQQGWLALTGLPLTPRDVRHLGWLSGAAATVAITLATNNVLVGTAFGLVGLLLPEAAIRYGARKQWQRLDWAAFGAAHMLQVKLQGGMPVLEAFRALVPETSEPFRSWVQPCLTDETKGVPLEVTLKRRAQPIQHVELGALADVLAAERAHGRTAPIVARAVDLWSQRMHADAVRRGTLAGSTMLGYGVVALGIVAFWALVLGSPVVRHGLTHGLGFWTTGIGAWLIALAGYLQNRVSRIAEAV</sequence>
<keyword evidence="1" id="KW-0812">Transmembrane</keyword>
<proteinExistence type="predicted"/>
<organism evidence="2">
    <name type="scientific">Sulfobacillus thermotolerans</name>
    <dbReference type="NCBI Taxonomy" id="338644"/>
    <lineage>
        <taxon>Bacteria</taxon>
        <taxon>Bacillati</taxon>
        <taxon>Bacillota</taxon>
        <taxon>Clostridia</taxon>
        <taxon>Eubacteriales</taxon>
        <taxon>Clostridiales Family XVII. Incertae Sedis</taxon>
        <taxon>Sulfobacillus</taxon>
    </lineage>
</organism>
<name>G5CJ61_9FIRM</name>
<protein>
    <submittedName>
        <fullName evidence="2">Putative type II secretion system protein</fullName>
    </submittedName>
</protein>
<keyword evidence="2" id="KW-0614">Plasmid</keyword>